<dbReference type="RefSeq" id="WP_092194776.1">
    <property type="nucleotide sequence ID" value="NZ_FOND01000001.1"/>
</dbReference>
<dbReference type="SUPFAM" id="SSF109854">
    <property type="entry name" value="DinB/YfiT-like putative metalloenzymes"/>
    <property type="match status" value="1"/>
</dbReference>
<accession>A0A1I1VMH2</accession>
<name>A0A1I1VMH2_9ACTN</name>
<gene>
    <name evidence="2" type="ORF">SAMN05216574_10122</name>
</gene>
<dbReference type="NCBIfam" id="TIGR03085">
    <property type="entry name" value="TIGR03085 family metal-binding protein"/>
    <property type="match status" value="1"/>
</dbReference>
<dbReference type="OrthoDB" id="3268903at2"/>
<evidence type="ECO:0000313" key="2">
    <source>
        <dbReference type="EMBL" id="SFD84014.1"/>
    </source>
</evidence>
<dbReference type="AlphaFoldDB" id="A0A1I1VMH2"/>
<keyword evidence="3" id="KW-1185">Reference proteome</keyword>
<organism evidence="2 3">
    <name type="scientific">Blastococcus tunisiensis</name>
    <dbReference type="NCBI Taxonomy" id="1798228"/>
    <lineage>
        <taxon>Bacteria</taxon>
        <taxon>Bacillati</taxon>
        <taxon>Actinomycetota</taxon>
        <taxon>Actinomycetes</taxon>
        <taxon>Geodermatophilales</taxon>
        <taxon>Geodermatophilaceae</taxon>
        <taxon>Blastococcus</taxon>
    </lineage>
</organism>
<dbReference type="Pfam" id="PF11716">
    <property type="entry name" value="MDMPI_N"/>
    <property type="match status" value="1"/>
</dbReference>
<evidence type="ECO:0000313" key="3">
    <source>
        <dbReference type="Proteomes" id="UP000198589"/>
    </source>
</evidence>
<feature type="domain" description="Mycothiol-dependent maleylpyruvate isomerase metal-binding" evidence="1">
    <location>
        <begin position="13"/>
        <end position="49"/>
    </location>
</feature>
<reference evidence="3" key="1">
    <citation type="submission" date="2016-10" db="EMBL/GenBank/DDBJ databases">
        <authorList>
            <person name="Varghese N."/>
            <person name="Submissions S."/>
        </authorList>
    </citation>
    <scope>NUCLEOTIDE SEQUENCE [LARGE SCALE GENOMIC DNA]</scope>
    <source>
        <strain evidence="3">DSM 46838</strain>
    </source>
</reference>
<dbReference type="InterPro" id="IPR034660">
    <property type="entry name" value="DinB/YfiT-like"/>
</dbReference>
<protein>
    <submittedName>
        <fullName evidence="2">TIGR03085 family protein</fullName>
    </submittedName>
</protein>
<dbReference type="EMBL" id="FOND01000001">
    <property type="protein sequence ID" value="SFD84014.1"/>
    <property type="molecule type" value="Genomic_DNA"/>
</dbReference>
<dbReference type="GO" id="GO:0046872">
    <property type="term" value="F:metal ion binding"/>
    <property type="evidence" value="ECO:0007669"/>
    <property type="project" value="InterPro"/>
</dbReference>
<proteinExistence type="predicted"/>
<dbReference type="STRING" id="1798228.SAMN05216574_10122"/>
<sequence>MPASSRSFADSERTDLADLFDELGPDAPTCCAGWTTAHLAAHLVTRDRRPDAMPGFGLEMLPGGAPLGSWSHRVEDRLRAATPFAEVVDRFRAGPPAWSPLAWGPVARVVNTAEFVIHHEDVRRAQPDWRPRPLSPARQDALWAPATLYARRAAGRRGLVLRRSDATGVQKRIGSGGRTVTGEPLELLLWASGRRDVARVDVS</sequence>
<dbReference type="InterPro" id="IPR017519">
    <property type="entry name" value="CHP03085"/>
</dbReference>
<dbReference type="NCBIfam" id="TIGR03083">
    <property type="entry name" value="maleylpyruvate isomerase family mycothiol-dependent enzyme"/>
    <property type="match status" value="1"/>
</dbReference>
<dbReference type="Proteomes" id="UP000198589">
    <property type="component" value="Unassembled WGS sequence"/>
</dbReference>
<dbReference type="InterPro" id="IPR017517">
    <property type="entry name" value="Maleyloyr_isom"/>
</dbReference>
<dbReference type="Gene3D" id="1.20.120.450">
    <property type="entry name" value="dinb family like domain"/>
    <property type="match status" value="1"/>
</dbReference>
<dbReference type="InterPro" id="IPR024344">
    <property type="entry name" value="MDMPI_metal-binding"/>
</dbReference>
<evidence type="ECO:0000259" key="1">
    <source>
        <dbReference type="Pfam" id="PF11716"/>
    </source>
</evidence>